<dbReference type="EMBL" id="BGPR01005223">
    <property type="protein sequence ID" value="GBN08021.1"/>
    <property type="molecule type" value="Genomic_DNA"/>
</dbReference>
<feature type="transmembrane region" description="Helical" evidence="1">
    <location>
        <begin position="277"/>
        <end position="295"/>
    </location>
</feature>
<keyword evidence="1" id="KW-0812">Transmembrane</keyword>
<evidence type="ECO:0000313" key="2">
    <source>
        <dbReference type="EMBL" id="GBN08021.1"/>
    </source>
</evidence>
<feature type="transmembrane region" description="Helical" evidence="1">
    <location>
        <begin position="249"/>
        <end position="271"/>
    </location>
</feature>
<proteinExistence type="predicted"/>
<gene>
    <name evidence="2" type="ORF">AVEN_8238_1</name>
</gene>
<feature type="transmembrane region" description="Helical" evidence="1">
    <location>
        <begin position="316"/>
        <end position="334"/>
    </location>
</feature>
<protein>
    <submittedName>
        <fullName evidence="2">Uncharacterized protein</fullName>
    </submittedName>
</protein>
<keyword evidence="1" id="KW-1133">Transmembrane helix</keyword>
<dbReference type="OrthoDB" id="5326588at2759"/>
<organism evidence="2 3">
    <name type="scientific">Araneus ventricosus</name>
    <name type="common">Orbweaver spider</name>
    <name type="synonym">Epeira ventricosa</name>
    <dbReference type="NCBI Taxonomy" id="182803"/>
    <lineage>
        <taxon>Eukaryota</taxon>
        <taxon>Metazoa</taxon>
        <taxon>Ecdysozoa</taxon>
        <taxon>Arthropoda</taxon>
        <taxon>Chelicerata</taxon>
        <taxon>Arachnida</taxon>
        <taxon>Araneae</taxon>
        <taxon>Araneomorphae</taxon>
        <taxon>Entelegynae</taxon>
        <taxon>Araneoidea</taxon>
        <taxon>Araneidae</taxon>
        <taxon>Araneus</taxon>
    </lineage>
</organism>
<reference evidence="2 3" key="1">
    <citation type="journal article" date="2019" name="Sci. Rep.">
        <title>Orb-weaving spider Araneus ventricosus genome elucidates the spidroin gene catalogue.</title>
        <authorList>
            <person name="Kono N."/>
            <person name="Nakamura H."/>
            <person name="Ohtoshi R."/>
            <person name="Moran D.A.P."/>
            <person name="Shinohara A."/>
            <person name="Yoshida Y."/>
            <person name="Fujiwara M."/>
            <person name="Mori M."/>
            <person name="Tomita M."/>
            <person name="Arakawa K."/>
        </authorList>
    </citation>
    <scope>NUCLEOTIDE SEQUENCE [LARGE SCALE GENOMIC DNA]</scope>
</reference>
<feature type="transmembrane region" description="Helical" evidence="1">
    <location>
        <begin position="190"/>
        <end position="209"/>
    </location>
</feature>
<name>A0A4Y2L053_ARAVE</name>
<keyword evidence="1" id="KW-0472">Membrane</keyword>
<dbReference type="Proteomes" id="UP000499080">
    <property type="component" value="Unassembled WGS sequence"/>
</dbReference>
<keyword evidence="3" id="KW-1185">Reference proteome</keyword>
<feature type="transmembrane region" description="Helical" evidence="1">
    <location>
        <begin position="61"/>
        <end position="79"/>
    </location>
</feature>
<dbReference type="AlphaFoldDB" id="A0A4Y2L053"/>
<accession>A0A4Y2L053</accession>
<evidence type="ECO:0000313" key="3">
    <source>
        <dbReference type="Proteomes" id="UP000499080"/>
    </source>
</evidence>
<feature type="transmembrane region" description="Helical" evidence="1">
    <location>
        <begin position="150"/>
        <end position="170"/>
    </location>
</feature>
<sequence length="458" mass="51485">MPANFVESLEEFEDENGARFVVFKILYKKKRSLLKGMVIDGLEIASEAALVAYTWKSNFHPAWPLVVSAMGAVSVTDFYRNARKYIRNCRLQRDRLVNVVLATGGYSHPAIHAFSEGIEINNSMDPRLGVVASGYHPLHHRYQNFLGKKLVLKCFVLEIVSNLTVPPFFGCLKVESNSEPKWLLFKGLELLVGGCLLLINGSVLVAYSVNNKLHPLFITFSTTMIINGITDITNSLESFQGCVEMEAPVFYCICGMVGGPIVFLSACLSMRCIVHPIMLPVFLVTAGTGLLLLGESVMDLHDLVPRPVFKRYCQRVLGPVVTVYSSLVAGYMGYHMGWRFSLVMMPFIPAGIYATYEGFRRDKRDEGNMVCGFHTKFEDQYRSIVTVMESRFPSMQVLWLGREFYKVKHEVTSATLMARMTLATNLATILATWRQIDNSRKCNPFLDISIRGRDPGFS</sequence>
<evidence type="ECO:0000256" key="1">
    <source>
        <dbReference type="SAM" id="Phobius"/>
    </source>
</evidence>
<comment type="caution">
    <text evidence="2">The sequence shown here is derived from an EMBL/GenBank/DDBJ whole genome shotgun (WGS) entry which is preliminary data.</text>
</comment>